<gene>
    <name evidence="2" type="ORF">LCGC14_1261860</name>
</gene>
<keyword evidence="1" id="KW-0812">Transmembrane</keyword>
<dbReference type="EMBL" id="LAZR01007003">
    <property type="protein sequence ID" value="KKM88128.1"/>
    <property type="molecule type" value="Genomic_DNA"/>
</dbReference>
<sequence length="220" mass="24975">MKKFFIPFFSFLIFIVIIGFVIWFNIPNIIAHMLTKEFNVPVSVQNVTITKKHLKIDDLNIGTPKGSKTDSSFFSKKIDVRSSISQVRAETLTIDSFTLSNNIIGVEFYNSSGSSNNWTTLMNTPSKSKKETKRKYLIKKLTLYNITVVLTKANGQKQTFPTIDKLEFHNISDETGFPIDEIEKAIAQAILKSVFEKYNLLHLLEKVPGVNIIKKAIPLL</sequence>
<dbReference type="AlphaFoldDB" id="A0A0F9L2Y9"/>
<evidence type="ECO:0000313" key="2">
    <source>
        <dbReference type="EMBL" id="KKM88128.1"/>
    </source>
</evidence>
<evidence type="ECO:0000256" key="1">
    <source>
        <dbReference type="SAM" id="Phobius"/>
    </source>
</evidence>
<feature type="transmembrane region" description="Helical" evidence="1">
    <location>
        <begin position="6"/>
        <end position="26"/>
    </location>
</feature>
<reference evidence="2" key="1">
    <citation type="journal article" date="2015" name="Nature">
        <title>Complex archaea that bridge the gap between prokaryotes and eukaryotes.</title>
        <authorList>
            <person name="Spang A."/>
            <person name="Saw J.H."/>
            <person name="Jorgensen S.L."/>
            <person name="Zaremba-Niedzwiedzka K."/>
            <person name="Martijn J."/>
            <person name="Lind A.E."/>
            <person name="van Eijk R."/>
            <person name="Schleper C."/>
            <person name="Guy L."/>
            <person name="Ettema T.J."/>
        </authorList>
    </citation>
    <scope>NUCLEOTIDE SEQUENCE</scope>
</reference>
<keyword evidence="1" id="KW-0472">Membrane</keyword>
<protein>
    <recommendedName>
        <fullName evidence="3">AsmA domain-containing protein</fullName>
    </recommendedName>
</protein>
<evidence type="ECO:0008006" key="3">
    <source>
        <dbReference type="Google" id="ProtNLM"/>
    </source>
</evidence>
<organism evidence="2">
    <name type="scientific">marine sediment metagenome</name>
    <dbReference type="NCBI Taxonomy" id="412755"/>
    <lineage>
        <taxon>unclassified sequences</taxon>
        <taxon>metagenomes</taxon>
        <taxon>ecological metagenomes</taxon>
    </lineage>
</organism>
<proteinExistence type="predicted"/>
<comment type="caution">
    <text evidence="2">The sequence shown here is derived from an EMBL/GenBank/DDBJ whole genome shotgun (WGS) entry which is preliminary data.</text>
</comment>
<accession>A0A0F9L2Y9</accession>
<name>A0A0F9L2Y9_9ZZZZ</name>
<keyword evidence="1" id="KW-1133">Transmembrane helix</keyword>